<dbReference type="Proteomes" id="UP000230781">
    <property type="component" value="Chromosome"/>
</dbReference>
<feature type="transmembrane region" description="Helical" evidence="1">
    <location>
        <begin position="7"/>
        <end position="26"/>
    </location>
</feature>
<feature type="transmembrane region" description="Helical" evidence="1">
    <location>
        <begin position="191"/>
        <end position="208"/>
    </location>
</feature>
<evidence type="ECO:0000313" key="2">
    <source>
        <dbReference type="EMBL" id="ATV71324.1"/>
    </source>
</evidence>
<feature type="transmembrane region" description="Helical" evidence="1">
    <location>
        <begin position="118"/>
        <end position="135"/>
    </location>
</feature>
<feature type="transmembrane region" description="Helical" evidence="1">
    <location>
        <begin position="64"/>
        <end position="85"/>
    </location>
</feature>
<feature type="transmembrane region" description="Helical" evidence="1">
    <location>
        <begin position="270"/>
        <end position="294"/>
    </location>
</feature>
<feature type="transmembrane region" description="Helical" evidence="1">
    <location>
        <begin position="91"/>
        <end position="111"/>
    </location>
</feature>
<protein>
    <submittedName>
        <fullName evidence="2">Uncharacterized protein</fullName>
    </submittedName>
</protein>
<organism evidence="2 3">
    <name type="scientific">Fusobacterium pseudoperiodonticum</name>
    <dbReference type="NCBI Taxonomy" id="2663009"/>
    <lineage>
        <taxon>Bacteria</taxon>
        <taxon>Fusobacteriati</taxon>
        <taxon>Fusobacteriota</taxon>
        <taxon>Fusobacteriia</taxon>
        <taxon>Fusobacteriales</taxon>
        <taxon>Fusobacteriaceae</taxon>
        <taxon>Fusobacterium</taxon>
    </lineage>
</organism>
<keyword evidence="1" id="KW-0472">Membrane</keyword>
<feature type="transmembrane region" description="Helical" evidence="1">
    <location>
        <begin position="147"/>
        <end position="165"/>
    </location>
</feature>
<evidence type="ECO:0000256" key="1">
    <source>
        <dbReference type="SAM" id="Phobius"/>
    </source>
</evidence>
<dbReference type="AlphaFoldDB" id="A0A2D3PX26"/>
<feature type="transmembrane region" description="Helical" evidence="1">
    <location>
        <begin position="214"/>
        <end position="234"/>
    </location>
</feature>
<evidence type="ECO:0000313" key="3">
    <source>
        <dbReference type="Proteomes" id="UP000230781"/>
    </source>
</evidence>
<reference evidence="2 3" key="1">
    <citation type="submission" date="2017-11" db="EMBL/GenBank/DDBJ databases">
        <title>Genome sequencing of Fusobacterium periodonticum KCOM 2555.</title>
        <authorList>
            <person name="Kook J.-K."/>
            <person name="Park S.-N."/>
            <person name="Lim Y.K."/>
        </authorList>
    </citation>
    <scope>NUCLEOTIDE SEQUENCE [LARGE SCALE GENOMIC DNA]</scope>
    <source>
        <strain evidence="2 3">KCOM 2555</strain>
    </source>
</reference>
<feature type="transmembrane region" description="Helical" evidence="1">
    <location>
        <begin position="301"/>
        <end position="321"/>
    </location>
</feature>
<keyword evidence="1" id="KW-0812">Transmembrane</keyword>
<accession>A0A2D3PX26</accession>
<gene>
    <name evidence="2" type="ORF">CTM98_12085</name>
</gene>
<feature type="transmembrane region" description="Helical" evidence="1">
    <location>
        <begin position="32"/>
        <end position="52"/>
    </location>
</feature>
<feature type="transmembrane region" description="Helical" evidence="1">
    <location>
        <begin position="333"/>
        <end position="352"/>
    </location>
</feature>
<dbReference type="RefSeq" id="WP_100027166.1">
    <property type="nucleotide sequence ID" value="NZ_CP024704.1"/>
</dbReference>
<name>A0A2D3PX26_9FUSO</name>
<feature type="transmembrane region" description="Helical" evidence="1">
    <location>
        <begin position="246"/>
        <end position="264"/>
    </location>
</feature>
<keyword evidence="1" id="KW-1133">Transmembrane helix</keyword>
<sequence>MKKNRGYYIFIVIKFFLISCLIYQLAIKGTYMYYKGVTAFILLELLEIFIFYKLNKNINNLKLNFYFLSSLILNFFLINYFYYLGEKYIEILLFLSPLLFFAVVYSFLLFLIEENLFYFKYTLISFSYLLFLIYLTGPIIPPKKEKIGYIIGIFYIVYVLIIFLFKEVEKRNKSKLLIFINKEEKSNKKHMFNIVKILIYSLLFYISIRYRDIHYKIILFFITFELFGIMIFYEKKFFIKNLMKKIELYLLFNFFQILIFYYLGKFKEEFFVFTEVIIMFSPFILALLSLIYLLIKKMKFYLIYSLILLLWGLFFVMPNLAGIPPELGEYKLSILHIFIACIIVSYLYIPLFKKNEKYRSKEI</sequence>
<proteinExistence type="predicted"/>
<dbReference type="EMBL" id="CP024704">
    <property type="protein sequence ID" value="ATV71324.1"/>
    <property type="molecule type" value="Genomic_DNA"/>
</dbReference>